<feature type="transmembrane region" description="Helical" evidence="6">
    <location>
        <begin position="346"/>
        <end position="369"/>
    </location>
</feature>
<feature type="transmembrane region" description="Helical" evidence="6">
    <location>
        <begin position="381"/>
        <end position="400"/>
    </location>
</feature>
<evidence type="ECO:0000259" key="7">
    <source>
        <dbReference type="Pfam" id="PF02308"/>
    </source>
</evidence>
<organism evidence="9 10">
    <name type="scientific">Natrinema saccharevitans</name>
    <dbReference type="NCBI Taxonomy" id="301967"/>
    <lineage>
        <taxon>Archaea</taxon>
        <taxon>Methanobacteriati</taxon>
        <taxon>Methanobacteriota</taxon>
        <taxon>Stenosarchaea group</taxon>
        <taxon>Halobacteria</taxon>
        <taxon>Halobacteriales</taxon>
        <taxon>Natrialbaceae</taxon>
        <taxon>Natrinema</taxon>
    </lineage>
</organism>
<dbReference type="GO" id="GO:0005886">
    <property type="term" value="C:plasma membrane"/>
    <property type="evidence" value="ECO:0007669"/>
    <property type="project" value="UniProtKB-SubCell"/>
</dbReference>
<evidence type="ECO:0000256" key="6">
    <source>
        <dbReference type="SAM" id="Phobius"/>
    </source>
</evidence>
<feature type="transmembrane region" description="Helical" evidence="6">
    <location>
        <begin position="249"/>
        <end position="273"/>
    </location>
</feature>
<evidence type="ECO:0000313" key="9">
    <source>
        <dbReference type="EMBL" id="OLZ41227.1"/>
    </source>
</evidence>
<protein>
    <submittedName>
        <fullName evidence="9">MgtC/SapB transporter</fullName>
    </submittedName>
</protein>
<proteinExistence type="predicted"/>
<dbReference type="STRING" id="301967.A6E15_09605"/>
<dbReference type="RefSeq" id="WP_076145860.1">
    <property type="nucleotide sequence ID" value="NZ_LWLN01000001.1"/>
</dbReference>
<feature type="transmembrane region" description="Helical" evidence="6">
    <location>
        <begin position="110"/>
        <end position="138"/>
    </location>
</feature>
<name>A0A1S8AX94_9EURY</name>
<dbReference type="Pfam" id="PF02308">
    <property type="entry name" value="MgtC"/>
    <property type="match status" value="1"/>
</dbReference>
<feature type="domain" description="DUF4010" evidence="8">
    <location>
        <begin position="196"/>
        <end position="402"/>
    </location>
</feature>
<dbReference type="InterPro" id="IPR003416">
    <property type="entry name" value="MgtC/SapB/SrpB/YhiD_fam"/>
</dbReference>
<evidence type="ECO:0000313" key="10">
    <source>
        <dbReference type="Proteomes" id="UP000189370"/>
    </source>
</evidence>
<reference evidence="10" key="1">
    <citation type="submission" date="2016-04" db="EMBL/GenBank/DDBJ databases">
        <authorList>
            <person name="Chen S.-C."/>
            <person name="Lai M.-C."/>
        </authorList>
    </citation>
    <scope>NUCLEOTIDE SEQUENCE [LARGE SCALE GENOMIC DNA]</scope>
    <source>
        <strain evidence="10">AB14</strain>
    </source>
</reference>
<feature type="transmembrane region" description="Helical" evidence="6">
    <location>
        <begin position="216"/>
        <end position="237"/>
    </location>
</feature>
<feature type="transmembrane region" description="Helical" evidence="6">
    <location>
        <begin position="69"/>
        <end position="90"/>
    </location>
</feature>
<dbReference type="PANTHER" id="PTHR39084">
    <property type="entry name" value="MEMBRANE PROTEIN-RELATED"/>
    <property type="match status" value="1"/>
</dbReference>
<keyword evidence="2" id="KW-1003">Cell membrane</keyword>
<feature type="domain" description="MgtC/SapB/SrpB/YhiD N-terminal" evidence="7">
    <location>
        <begin position="20"/>
        <end position="144"/>
    </location>
</feature>
<feature type="transmembrane region" description="Helical" evidence="6">
    <location>
        <begin position="280"/>
        <end position="302"/>
    </location>
</feature>
<evidence type="ECO:0000259" key="8">
    <source>
        <dbReference type="Pfam" id="PF13194"/>
    </source>
</evidence>
<dbReference type="PANTHER" id="PTHR39084:SF1">
    <property type="entry name" value="DUF4010 DOMAIN-CONTAINING PROTEIN"/>
    <property type="match status" value="1"/>
</dbReference>
<feature type="transmembrane region" description="Helical" evidence="6">
    <location>
        <begin position="41"/>
        <end position="60"/>
    </location>
</feature>
<evidence type="ECO:0000256" key="2">
    <source>
        <dbReference type="ARBA" id="ARBA00022475"/>
    </source>
</evidence>
<evidence type="ECO:0000256" key="1">
    <source>
        <dbReference type="ARBA" id="ARBA00004651"/>
    </source>
</evidence>
<feature type="transmembrane region" description="Helical" evidence="6">
    <location>
        <begin position="322"/>
        <end position="339"/>
    </location>
</feature>
<feature type="transmembrane region" description="Helical" evidence="6">
    <location>
        <begin position="190"/>
        <end position="209"/>
    </location>
</feature>
<evidence type="ECO:0000256" key="5">
    <source>
        <dbReference type="ARBA" id="ARBA00023136"/>
    </source>
</evidence>
<dbReference type="EMBL" id="LWLN01000001">
    <property type="protein sequence ID" value="OLZ41227.1"/>
    <property type="molecule type" value="Genomic_DNA"/>
</dbReference>
<dbReference type="OrthoDB" id="187863at2157"/>
<dbReference type="AlphaFoldDB" id="A0A1S8AX94"/>
<dbReference type="PRINTS" id="PR01837">
    <property type="entry name" value="MGTCSAPBPROT"/>
</dbReference>
<dbReference type="Proteomes" id="UP000189370">
    <property type="component" value="Unassembled WGS sequence"/>
</dbReference>
<keyword evidence="5 6" id="KW-0472">Membrane</keyword>
<accession>A0A1S8AX94</accession>
<dbReference type="Pfam" id="PF13194">
    <property type="entry name" value="DUF4010"/>
    <property type="match status" value="1"/>
</dbReference>
<evidence type="ECO:0000256" key="3">
    <source>
        <dbReference type="ARBA" id="ARBA00022692"/>
    </source>
</evidence>
<feature type="transmembrane region" description="Helical" evidence="6">
    <location>
        <begin position="158"/>
        <end position="175"/>
    </location>
</feature>
<gene>
    <name evidence="9" type="ORF">A6E15_09605</name>
</gene>
<feature type="transmembrane region" description="Helical" evidence="6">
    <location>
        <begin position="412"/>
        <end position="431"/>
    </location>
</feature>
<keyword evidence="3 6" id="KW-0812">Transmembrane</keyword>
<keyword evidence="4 6" id="KW-1133">Transmembrane helix</keyword>
<comment type="caution">
    <text evidence="9">The sequence shown here is derived from an EMBL/GenBank/DDBJ whole genome shotgun (WGS) entry which is preliminary data.</text>
</comment>
<evidence type="ECO:0000256" key="4">
    <source>
        <dbReference type="ARBA" id="ARBA00022989"/>
    </source>
</evidence>
<dbReference type="InterPro" id="IPR049177">
    <property type="entry name" value="MgtC_SapB_SrpB_YhiD_N"/>
</dbReference>
<keyword evidence="10" id="KW-1185">Reference proteome</keyword>
<comment type="subcellular location">
    <subcellularLocation>
        <location evidence="1">Cell membrane</location>
        <topology evidence="1">Multi-pass membrane protein</topology>
    </subcellularLocation>
</comment>
<dbReference type="InterPro" id="IPR025105">
    <property type="entry name" value="DUF4010"/>
</dbReference>
<sequence length="432" mass="44254">MNTVPLQLADAPLEETVVRLALAGALGMFLGLEREWSQKAAGIRTFSLISLLGAVFTVLVREAGFGESLLLLGGLLVIVQGVLLAVQGLMEGEEAETGLSLTTSVSMLVAYGVGVLVSAGFILEGVTVAVLSSLLLVLKRELHEFAWGLSREEMRSTTEFAILAFVIYPLLPATYEPEIAGITIPLEPQVIWLMVVAVAGIGIANYAIVSTYGGRGIAITGFFGGLASSTAVVGTMLDHVDQRPEAASYAVAAILLANAAMAARNLAIAVGFTAGGEAGILLEAIVPLGTVILLAFAVAAATADWSESGPMELESPFSLKNALGFGAVFLVVLVFGSLAETWFGTLGFYATAVASGFVSSAGATTSAVVLYRGGQLGPAEATIAVLLATVSSIVVKALLAAASTNDGFRNRVAAYSTVLLVGGALASVLLVV</sequence>